<evidence type="ECO:0000313" key="6">
    <source>
        <dbReference type="Proteomes" id="UP000019478"/>
    </source>
</evidence>
<dbReference type="HOGENOM" id="CLU_007154_0_0_1"/>
<dbReference type="SUPFAM" id="SSF53067">
    <property type="entry name" value="Actin-like ATPase domain"/>
    <property type="match status" value="2"/>
</dbReference>
<evidence type="ECO:0000259" key="1">
    <source>
        <dbReference type="Pfam" id="PF01968"/>
    </source>
</evidence>
<dbReference type="Gene3D" id="2.40.390.10">
    <property type="entry name" value="CV3147-like"/>
    <property type="match status" value="1"/>
</dbReference>
<feature type="domain" description="S-Me-THD-like C-terminal" evidence="4">
    <location>
        <begin position="773"/>
        <end position="975"/>
    </location>
</feature>
<dbReference type="FunFam" id="3.40.1610.10:FF:000001">
    <property type="entry name" value="Hydantoinase, putative"/>
    <property type="match status" value="1"/>
</dbReference>
<evidence type="ECO:0000313" key="5">
    <source>
        <dbReference type="EMBL" id="EXJ77241.1"/>
    </source>
</evidence>
<protein>
    <recommendedName>
        <fullName evidence="7">Hydantoinase</fullName>
    </recommendedName>
</protein>
<dbReference type="InterPro" id="IPR008040">
    <property type="entry name" value="Hydant_A_N"/>
</dbReference>
<evidence type="ECO:0000259" key="2">
    <source>
        <dbReference type="Pfam" id="PF05378"/>
    </source>
</evidence>
<dbReference type="OrthoDB" id="5404895at2759"/>
<dbReference type="RefSeq" id="XP_007738679.1">
    <property type="nucleotide sequence ID" value="XM_007740489.1"/>
</dbReference>
<keyword evidence="6" id="KW-1185">Reference proteome</keyword>
<dbReference type="InterPro" id="IPR002821">
    <property type="entry name" value="Hydantoinase_A"/>
</dbReference>
<dbReference type="eggNOG" id="ENOG502SJ4Z">
    <property type="taxonomic scope" value="Eukaryota"/>
</dbReference>
<dbReference type="InterPro" id="IPR024071">
    <property type="entry name" value="S-Me-THD_C_sf"/>
</dbReference>
<dbReference type="SUPFAM" id="SSF160991">
    <property type="entry name" value="CV3147-like"/>
    <property type="match status" value="1"/>
</dbReference>
<organism evidence="5 6">
    <name type="scientific">Capronia epimyces CBS 606.96</name>
    <dbReference type="NCBI Taxonomy" id="1182542"/>
    <lineage>
        <taxon>Eukaryota</taxon>
        <taxon>Fungi</taxon>
        <taxon>Dikarya</taxon>
        <taxon>Ascomycota</taxon>
        <taxon>Pezizomycotina</taxon>
        <taxon>Eurotiomycetes</taxon>
        <taxon>Chaetothyriomycetidae</taxon>
        <taxon>Chaetothyriales</taxon>
        <taxon>Herpotrichiellaceae</taxon>
        <taxon>Capronia</taxon>
    </lineage>
</organism>
<accession>W9XJU5</accession>
<dbReference type="InterPro" id="IPR048350">
    <property type="entry name" value="S-Me-THD-like_C"/>
</dbReference>
<dbReference type="Gene3D" id="3.40.1610.10">
    <property type="entry name" value="CV3147-like domain"/>
    <property type="match status" value="1"/>
</dbReference>
<dbReference type="Pfam" id="PF05378">
    <property type="entry name" value="Hydant_A_N"/>
    <property type="match status" value="1"/>
</dbReference>
<dbReference type="InterPro" id="IPR043129">
    <property type="entry name" value="ATPase_NBD"/>
</dbReference>
<dbReference type="Proteomes" id="UP000019478">
    <property type="component" value="Unassembled WGS sequence"/>
</dbReference>
<dbReference type="PANTHER" id="PTHR11365:SF10">
    <property type="entry name" value="HYDANTOINASE_OXOPROLINASE"/>
    <property type="match status" value="1"/>
</dbReference>
<dbReference type="InterPro" id="IPR045079">
    <property type="entry name" value="Oxoprolinase-like"/>
</dbReference>
<name>W9XJU5_9EURO</name>
<proteinExistence type="predicted"/>
<reference evidence="5 6" key="1">
    <citation type="submission" date="2013-03" db="EMBL/GenBank/DDBJ databases">
        <title>The Genome Sequence of Capronia epimyces CBS 606.96.</title>
        <authorList>
            <consortium name="The Broad Institute Genomics Platform"/>
            <person name="Cuomo C."/>
            <person name="de Hoog S."/>
            <person name="Gorbushina A."/>
            <person name="Walker B."/>
            <person name="Young S.K."/>
            <person name="Zeng Q."/>
            <person name="Gargeya S."/>
            <person name="Fitzgerald M."/>
            <person name="Haas B."/>
            <person name="Abouelleil A."/>
            <person name="Allen A.W."/>
            <person name="Alvarado L."/>
            <person name="Arachchi H.M."/>
            <person name="Berlin A.M."/>
            <person name="Chapman S.B."/>
            <person name="Gainer-Dewar J."/>
            <person name="Goldberg J."/>
            <person name="Griggs A."/>
            <person name="Gujja S."/>
            <person name="Hansen M."/>
            <person name="Howarth C."/>
            <person name="Imamovic A."/>
            <person name="Ireland A."/>
            <person name="Larimer J."/>
            <person name="McCowan C."/>
            <person name="Murphy C."/>
            <person name="Pearson M."/>
            <person name="Poon T.W."/>
            <person name="Priest M."/>
            <person name="Roberts A."/>
            <person name="Saif S."/>
            <person name="Shea T."/>
            <person name="Sisk P."/>
            <person name="Sykes S."/>
            <person name="Wortman J."/>
            <person name="Nusbaum C."/>
            <person name="Birren B."/>
        </authorList>
    </citation>
    <scope>NUCLEOTIDE SEQUENCE [LARGE SCALE GENOMIC DNA]</scope>
    <source>
        <strain evidence="5 6">CBS 606.96</strain>
    </source>
</reference>
<evidence type="ECO:0000259" key="4">
    <source>
        <dbReference type="Pfam" id="PF20906"/>
    </source>
</evidence>
<evidence type="ECO:0008006" key="7">
    <source>
        <dbReference type="Google" id="ProtNLM"/>
    </source>
</evidence>
<evidence type="ECO:0000259" key="3">
    <source>
        <dbReference type="Pfam" id="PF06032"/>
    </source>
</evidence>
<dbReference type="Pfam" id="PF01968">
    <property type="entry name" value="Hydantoinase_A"/>
    <property type="match status" value="1"/>
</dbReference>
<comment type="caution">
    <text evidence="5">The sequence shown here is derived from an EMBL/GenBank/DDBJ whole genome shotgun (WGS) entry which is preliminary data.</text>
</comment>
<dbReference type="InterPro" id="IPR027479">
    <property type="entry name" value="S-Me-THD_N_sf"/>
</dbReference>
<feature type="domain" description="Hydantoinase A/oxoprolinase" evidence="1">
    <location>
        <begin position="209"/>
        <end position="392"/>
    </location>
</feature>
<dbReference type="InterPro" id="IPR010318">
    <property type="entry name" value="S-Me-THD_N"/>
</dbReference>
<dbReference type="Pfam" id="PF20906">
    <property type="entry name" value="S-Me-THD_C"/>
    <property type="match status" value="1"/>
</dbReference>
<feature type="domain" description="Hydantoinase/oxoprolinase N-terminal" evidence="2">
    <location>
        <begin position="9"/>
        <end position="184"/>
    </location>
</feature>
<dbReference type="Gene3D" id="3.30.420.40">
    <property type="match status" value="1"/>
</dbReference>
<feature type="domain" description="S-Me-THD N-terminal" evidence="3">
    <location>
        <begin position="602"/>
        <end position="761"/>
    </location>
</feature>
<dbReference type="GeneID" id="19174479"/>
<sequence>MSDKGSYVVGVDVGGTNTDSVLLDVSKTGAAAVISSHKAATTSNVTLSVRETLKVLLAQSPVDRKQVSALAIGTTHFINALIERDSSRVEKVAVLRLASYNFSAGTPPFVDWPPALEAIIHGYSAIIPGGCNIDGKLIADIDAAAVRAQAKIIKARGLKTVVIVGIGAPTDHHYHQEQRVRDILGGVFRNDDVNIICSRDVAGNGLLARENASILNASILNFARRAVRSFMAAMSQVGLQCPLYLTSNTGHLLTFSEAMQFPIRIFSSGATNSIRGAAFLLGSEIGQSGCVVVDIGGTTTDVGYLLQNGYPRLAKSYTDLAGVKVNLEMPSVESVGLGGGSIVRIVHVNSPGEQEQLRIGPASVGHDLQTKALCFGGDELTTTDIVVAAGDVSLGTQPVELSQTTISSAKAKMKQTLEAYIDRSKSSPDPCTVILVGGGSILCPRELNGVEKIVLPEHAGVANAIGAAMAKISGSAELIIQGSDIPAGIAKVKSQAIQNAVRKGGDPSAVTILNEEVVGVPYAPNQTQIKVEVAMAANHDKVRDDMSRIAYMDLSEGDNELFEETKTHTAPNGELSTAEHIDIRTYRPQVTENGLWILSELDLRFLSIGCYILGVGGGGSPYAVYLQLKQLLSEGETITIMSCDDLKDDDHIPTIAGVGSPAVSIERPGGNGIIHAVKMLSKELNIEFTQLMTAEIGGGNGLQPLICGSSKYYNLPTVDGDLMGRAYPAFENVSTYVLSNSINALLPVTLCSGTGQKVLVPANQTDEKAPGIMIRDACVGMGSACGAAGVPLTGKQMRTMGIPNTHSLAWRLGRVVCLAQQLASLSTLPEALIEECGGDRTARRLFQGKIRHVESALTTTAHSLGKVTIESLSEGEMESGVDKAGDWTEIVIPFMNENLAVIGKNDQGKEMVLATVPDLIFLLDVSTGENIGVQEYRYGLKVTVMIMAPHPVWTTKRGLEVGGPSAFNLPYEYESTLEYTKPRSVIEEFRPGGHG</sequence>
<dbReference type="AlphaFoldDB" id="W9XJU5"/>
<dbReference type="Pfam" id="PF06032">
    <property type="entry name" value="S-Me-THD_N"/>
    <property type="match status" value="1"/>
</dbReference>
<dbReference type="PANTHER" id="PTHR11365">
    <property type="entry name" value="5-OXOPROLINASE RELATED"/>
    <property type="match status" value="1"/>
</dbReference>
<dbReference type="EMBL" id="AMGY01000011">
    <property type="protein sequence ID" value="EXJ77241.1"/>
    <property type="molecule type" value="Genomic_DNA"/>
</dbReference>
<gene>
    <name evidence="5" type="ORF">A1O3_10399</name>
</gene>
<dbReference type="GO" id="GO:0016787">
    <property type="term" value="F:hydrolase activity"/>
    <property type="evidence" value="ECO:0007669"/>
    <property type="project" value="InterPro"/>
</dbReference>